<dbReference type="GO" id="GO:0020037">
    <property type="term" value="F:heme binding"/>
    <property type="evidence" value="ECO:0007669"/>
    <property type="project" value="InterPro"/>
</dbReference>
<keyword evidence="4 7" id="KW-0479">Metal-binding</keyword>
<dbReference type="PRINTS" id="PR00385">
    <property type="entry name" value="P450"/>
</dbReference>
<comment type="caution">
    <text evidence="9">The sequence shown here is derived from an EMBL/GenBank/DDBJ whole genome shotgun (WGS) entry which is preliminary data.</text>
</comment>
<evidence type="ECO:0000256" key="4">
    <source>
        <dbReference type="ARBA" id="ARBA00022723"/>
    </source>
</evidence>
<dbReference type="InterPro" id="IPR017972">
    <property type="entry name" value="Cyt_P450_CS"/>
</dbReference>
<evidence type="ECO:0000313" key="9">
    <source>
        <dbReference type="EMBL" id="TDZ71959.1"/>
    </source>
</evidence>
<dbReference type="PANTHER" id="PTHR24305:SF232">
    <property type="entry name" value="P450, PUTATIVE (EUROFUNG)-RELATED"/>
    <property type="match status" value="1"/>
</dbReference>
<dbReference type="GO" id="GO:0004497">
    <property type="term" value="F:monooxygenase activity"/>
    <property type="evidence" value="ECO:0007669"/>
    <property type="project" value="UniProtKB-KW"/>
</dbReference>
<accession>A0A4R8RZ09</accession>
<dbReference type="STRING" id="5466.A0A4R8RZ09"/>
<comment type="cofactor">
    <cofactor evidence="1 7">
        <name>heme</name>
        <dbReference type="ChEBI" id="CHEBI:30413"/>
    </cofactor>
</comment>
<evidence type="ECO:0000256" key="3">
    <source>
        <dbReference type="ARBA" id="ARBA00022617"/>
    </source>
</evidence>
<dbReference type="Gene3D" id="1.10.630.10">
    <property type="entry name" value="Cytochrome P450"/>
    <property type="match status" value="1"/>
</dbReference>
<proteinExistence type="inferred from homology"/>
<dbReference type="GO" id="GO:0005506">
    <property type="term" value="F:iron ion binding"/>
    <property type="evidence" value="ECO:0007669"/>
    <property type="project" value="InterPro"/>
</dbReference>
<evidence type="ECO:0000256" key="1">
    <source>
        <dbReference type="ARBA" id="ARBA00001971"/>
    </source>
</evidence>
<sequence length="529" mass="59778">MGDVPSFLASQKQGVSLSRWIASQCDSLQSPIIQLLLGPLAKPIVIIADFREAQDISLRRTNEFDRGNSFERIFGRLFPQWHLLMKTANPLFKWQRKWLQDLMTPAFLHTVAAEPIYQSVLTVVELWEHKSRLARGRPFAAFDDISAGALDAVLAFSFGGDFEHMSIPARVELVSSLNEVPGSSSDTDEPVAFDEKEQKDVARAILDLAESIEETSKAVVPSFRSWWLHQTTRIKTAKRIRDEMINREIDASLKRLQQDEPISSAVDHMMHREKLFAEKEGREPVFNSIGMHSEIFGFLMAGHESSATTFAWGIKYMASQQHAQRVLRQELRKHLAAAAAEHRQPTCEEITKTSIPYLDATIEEILRRSGTTSGTERMAMRDTTILGHHIPKDTSVIMITIGQSITKAAFVIPDSDRTKSALDAESRIRSWESSKYPPAEFAPERWLVPGEGPEERVFDATAGPHMVFGLGPRGCFGRRLAYLELRMFTALFFWNFELLPCPPELSSFEAYDGLTVKPKQCFARLKKIV</sequence>
<dbReference type="PRINTS" id="PR00465">
    <property type="entry name" value="EP450IV"/>
</dbReference>
<keyword evidence="3 7" id="KW-0349">Heme</keyword>
<reference evidence="9 10" key="1">
    <citation type="submission" date="2018-12" db="EMBL/GenBank/DDBJ databases">
        <title>Genome sequence and assembly of Colletotrichum trifolii.</title>
        <authorList>
            <person name="Gan P."/>
            <person name="Shirasu K."/>
        </authorList>
    </citation>
    <scope>NUCLEOTIDE SEQUENCE [LARGE SCALE GENOMIC DNA]</scope>
    <source>
        <strain evidence="9 10">543-2</strain>
    </source>
</reference>
<keyword evidence="6 8" id="KW-0503">Monooxygenase</keyword>
<dbReference type="InterPro" id="IPR036396">
    <property type="entry name" value="Cyt_P450_sf"/>
</dbReference>
<feature type="binding site" description="axial binding residue" evidence="7">
    <location>
        <position position="475"/>
    </location>
    <ligand>
        <name>heme</name>
        <dbReference type="ChEBI" id="CHEBI:30413"/>
    </ligand>
    <ligandPart>
        <name>Fe</name>
        <dbReference type="ChEBI" id="CHEBI:18248"/>
    </ligandPart>
</feature>
<evidence type="ECO:0000256" key="2">
    <source>
        <dbReference type="ARBA" id="ARBA00010617"/>
    </source>
</evidence>
<evidence type="ECO:0000256" key="8">
    <source>
        <dbReference type="RuleBase" id="RU000461"/>
    </source>
</evidence>
<dbReference type="Proteomes" id="UP000295703">
    <property type="component" value="Unassembled WGS sequence"/>
</dbReference>
<dbReference type="EMBL" id="RYZW01000008">
    <property type="protein sequence ID" value="TDZ71959.1"/>
    <property type="molecule type" value="Genomic_DNA"/>
</dbReference>
<gene>
    <name evidence="9" type="ORF">CTRI78_v001646</name>
</gene>
<keyword evidence="10" id="KW-1185">Reference proteome</keyword>
<dbReference type="Pfam" id="PF00067">
    <property type="entry name" value="p450"/>
    <property type="match status" value="2"/>
</dbReference>
<keyword evidence="5 7" id="KW-0408">Iron</keyword>
<organism evidence="9 10">
    <name type="scientific">Colletotrichum trifolii</name>
    <dbReference type="NCBI Taxonomy" id="5466"/>
    <lineage>
        <taxon>Eukaryota</taxon>
        <taxon>Fungi</taxon>
        <taxon>Dikarya</taxon>
        <taxon>Ascomycota</taxon>
        <taxon>Pezizomycotina</taxon>
        <taxon>Sordariomycetes</taxon>
        <taxon>Hypocreomycetidae</taxon>
        <taxon>Glomerellales</taxon>
        <taxon>Glomerellaceae</taxon>
        <taxon>Colletotrichum</taxon>
        <taxon>Colletotrichum orbiculare species complex</taxon>
    </lineage>
</organism>
<dbReference type="SUPFAM" id="SSF48264">
    <property type="entry name" value="Cytochrome P450"/>
    <property type="match status" value="1"/>
</dbReference>
<dbReference type="InterPro" id="IPR050121">
    <property type="entry name" value="Cytochrome_P450_monoxygenase"/>
</dbReference>
<evidence type="ECO:0000256" key="5">
    <source>
        <dbReference type="ARBA" id="ARBA00023004"/>
    </source>
</evidence>
<dbReference type="AlphaFoldDB" id="A0A4R8RZ09"/>
<dbReference type="GO" id="GO:0016705">
    <property type="term" value="F:oxidoreductase activity, acting on paired donors, with incorporation or reduction of molecular oxygen"/>
    <property type="evidence" value="ECO:0007669"/>
    <property type="project" value="InterPro"/>
</dbReference>
<evidence type="ECO:0000313" key="10">
    <source>
        <dbReference type="Proteomes" id="UP000295703"/>
    </source>
</evidence>
<comment type="similarity">
    <text evidence="2 8">Belongs to the cytochrome P450 family.</text>
</comment>
<dbReference type="PROSITE" id="PS00086">
    <property type="entry name" value="CYTOCHROME_P450"/>
    <property type="match status" value="1"/>
</dbReference>
<name>A0A4R8RZ09_COLTR</name>
<keyword evidence="8" id="KW-0560">Oxidoreductase</keyword>
<evidence type="ECO:0000256" key="7">
    <source>
        <dbReference type="PIRSR" id="PIRSR602403-1"/>
    </source>
</evidence>
<dbReference type="PANTHER" id="PTHR24305">
    <property type="entry name" value="CYTOCHROME P450"/>
    <property type="match status" value="1"/>
</dbReference>
<protein>
    <submittedName>
        <fullName evidence="9">Cytochrome P450 monooxygenase TRI13</fullName>
    </submittedName>
</protein>
<dbReference type="InterPro" id="IPR002403">
    <property type="entry name" value="Cyt_P450_E_grp-IV"/>
</dbReference>
<dbReference type="InterPro" id="IPR001128">
    <property type="entry name" value="Cyt_P450"/>
</dbReference>
<evidence type="ECO:0000256" key="6">
    <source>
        <dbReference type="ARBA" id="ARBA00023033"/>
    </source>
</evidence>